<reference evidence="1 2" key="1">
    <citation type="submission" date="2014-04" db="EMBL/GenBank/DDBJ databases">
        <title>Evolutionary Origins and Diversification of the Mycorrhizal Mutualists.</title>
        <authorList>
            <consortium name="DOE Joint Genome Institute"/>
            <consortium name="Mycorrhizal Genomics Consortium"/>
            <person name="Kohler A."/>
            <person name="Kuo A."/>
            <person name="Nagy L.G."/>
            <person name="Floudas D."/>
            <person name="Copeland A."/>
            <person name="Barry K.W."/>
            <person name="Cichocki N."/>
            <person name="Veneault-Fourrey C."/>
            <person name="LaButti K."/>
            <person name="Lindquist E.A."/>
            <person name="Lipzen A."/>
            <person name="Lundell T."/>
            <person name="Morin E."/>
            <person name="Murat C."/>
            <person name="Riley R."/>
            <person name="Ohm R."/>
            <person name="Sun H."/>
            <person name="Tunlid A."/>
            <person name="Henrissat B."/>
            <person name="Grigoriev I.V."/>
            <person name="Hibbett D.S."/>
            <person name="Martin F."/>
        </authorList>
    </citation>
    <scope>NUCLEOTIDE SEQUENCE [LARGE SCALE GENOMIC DNA]</scope>
    <source>
        <strain evidence="1 2">Koide BX008</strain>
    </source>
</reference>
<protein>
    <submittedName>
        <fullName evidence="1">Uncharacterized protein</fullName>
    </submittedName>
</protein>
<gene>
    <name evidence="1" type="ORF">M378DRAFT_165033</name>
</gene>
<dbReference type="HOGENOM" id="CLU_3049857_0_0_1"/>
<evidence type="ECO:0000313" key="1">
    <source>
        <dbReference type="EMBL" id="KIL62961.1"/>
    </source>
</evidence>
<dbReference type="AlphaFoldDB" id="A0A0C2X1E8"/>
<evidence type="ECO:0000313" key="2">
    <source>
        <dbReference type="Proteomes" id="UP000054549"/>
    </source>
</evidence>
<organism evidence="1 2">
    <name type="scientific">Amanita muscaria (strain Koide BX008)</name>
    <dbReference type="NCBI Taxonomy" id="946122"/>
    <lineage>
        <taxon>Eukaryota</taxon>
        <taxon>Fungi</taxon>
        <taxon>Dikarya</taxon>
        <taxon>Basidiomycota</taxon>
        <taxon>Agaricomycotina</taxon>
        <taxon>Agaricomycetes</taxon>
        <taxon>Agaricomycetidae</taxon>
        <taxon>Agaricales</taxon>
        <taxon>Pluteineae</taxon>
        <taxon>Amanitaceae</taxon>
        <taxon>Amanita</taxon>
    </lineage>
</organism>
<dbReference type="Proteomes" id="UP000054549">
    <property type="component" value="Unassembled WGS sequence"/>
</dbReference>
<accession>A0A0C2X1E8</accession>
<dbReference type="InParanoid" id="A0A0C2X1E8"/>
<dbReference type="EMBL" id="KN818264">
    <property type="protein sequence ID" value="KIL62961.1"/>
    <property type="molecule type" value="Genomic_DNA"/>
</dbReference>
<name>A0A0C2X1E8_AMAMK</name>
<keyword evidence="2" id="KW-1185">Reference proteome</keyword>
<proteinExistence type="predicted"/>
<sequence>MMLSYLLDSFPTSTVAIWYLRRRETLQSKVTTINALSGSSSASVLIELIGGTTR</sequence>